<sequence length="308" mass="34709">MQHSIRGTQATSDSSYKSFNMSPSTIRFLVLSDTHHTGFPDPATLPKADVILHCGDLTMRGGLSEYKPTVERLSACNAELKLVIPRNHDLTLDHHWWMRHCQEEDADPDEHNKARAMFDFKTTGIRLLDERNYTFTLRDGRSFKMYASPYTPYFCDWAFAYGSQEDRFGPDAVNPIPKGVDVVVTHGPPRVPHDDYFLDQIQEGKFVGCSTLWTAIRRTRPRLHCFGHVHEGYGAKTVTWRSKEKAVSWATEAKPPFDLSNATKEESGALVAGSEGETLLVNAAIMDNQYDARNQALIVDLESSRASL</sequence>
<evidence type="ECO:0000313" key="2">
    <source>
        <dbReference type="EMBL" id="CAI0653439.1"/>
    </source>
</evidence>
<dbReference type="PANTHER" id="PTHR12905:SF0">
    <property type="entry name" value="CALCINEURIN-LIKE PHOSPHOESTERASE DOMAIN-CONTAINING PROTEIN"/>
    <property type="match status" value="1"/>
</dbReference>
<keyword evidence="3" id="KW-1185">Reference proteome</keyword>
<evidence type="ECO:0000313" key="3">
    <source>
        <dbReference type="Proteomes" id="UP001152533"/>
    </source>
</evidence>
<dbReference type="Proteomes" id="UP001152533">
    <property type="component" value="Unassembled WGS sequence"/>
</dbReference>
<gene>
    <name evidence="2" type="ORF">CGXH109_LOCUS127744</name>
</gene>
<dbReference type="InterPro" id="IPR029052">
    <property type="entry name" value="Metallo-depent_PP-like"/>
</dbReference>
<dbReference type="Gene3D" id="3.60.21.10">
    <property type="match status" value="1"/>
</dbReference>
<dbReference type="CDD" id="cd07379">
    <property type="entry name" value="MPP_239FB"/>
    <property type="match status" value="1"/>
</dbReference>
<dbReference type="SUPFAM" id="SSF56300">
    <property type="entry name" value="Metallo-dependent phosphatases"/>
    <property type="match status" value="1"/>
</dbReference>
<feature type="domain" description="Calcineurin-like phosphoesterase" evidence="1">
    <location>
        <begin position="26"/>
        <end position="231"/>
    </location>
</feature>
<dbReference type="InterPro" id="IPR004843">
    <property type="entry name" value="Calcineurin-like_PHP"/>
</dbReference>
<dbReference type="InterPro" id="IPR051693">
    <property type="entry name" value="UPF0046_metallophosphoest"/>
</dbReference>
<evidence type="ECO:0000259" key="1">
    <source>
        <dbReference type="Pfam" id="PF00149"/>
    </source>
</evidence>
<reference evidence="2" key="1">
    <citation type="submission" date="2022-08" db="EMBL/GenBank/DDBJ databases">
        <authorList>
            <person name="Giroux E."/>
            <person name="Giroux E."/>
        </authorList>
    </citation>
    <scope>NUCLEOTIDE SEQUENCE</scope>
    <source>
        <strain evidence="2">H1091258</strain>
    </source>
</reference>
<proteinExistence type="predicted"/>
<protein>
    <recommendedName>
        <fullName evidence="1">Calcineurin-like phosphoesterase domain-containing protein</fullName>
    </recommendedName>
</protein>
<accession>A0A9W4S526</accession>
<comment type="caution">
    <text evidence="2">The sequence shown here is derived from an EMBL/GenBank/DDBJ whole genome shotgun (WGS) entry which is preliminary data.</text>
</comment>
<dbReference type="PANTHER" id="PTHR12905">
    <property type="entry name" value="METALLOPHOSPHOESTERASE"/>
    <property type="match status" value="1"/>
</dbReference>
<dbReference type="Pfam" id="PF00149">
    <property type="entry name" value="Metallophos"/>
    <property type="match status" value="1"/>
</dbReference>
<organism evidence="2 3">
    <name type="scientific">Colletotrichum noveboracense</name>
    <dbReference type="NCBI Taxonomy" id="2664923"/>
    <lineage>
        <taxon>Eukaryota</taxon>
        <taxon>Fungi</taxon>
        <taxon>Dikarya</taxon>
        <taxon>Ascomycota</taxon>
        <taxon>Pezizomycotina</taxon>
        <taxon>Sordariomycetes</taxon>
        <taxon>Hypocreomycetidae</taxon>
        <taxon>Glomerellales</taxon>
        <taxon>Glomerellaceae</taxon>
        <taxon>Colletotrichum</taxon>
        <taxon>Colletotrichum gloeosporioides species complex</taxon>
    </lineage>
</organism>
<dbReference type="EMBL" id="CAMGZC010001675">
    <property type="protein sequence ID" value="CAI0653439.1"/>
    <property type="molecule type" value="Genomic_DNA"/>
</dbReference>
<dbReference type="GO" id="GO:0016787">
    <property type="term" value="F:hydrolase activity"/>
    <property type="evidence" value="ECO:0007669"/>
    <property type="project" value="InterPro"/>
</dbReference>
<name>A0A9W4S526_9PEZI</name>
<dbReference type="AlphaFoldDB" id="A0A9W4S526"/>